<accession>A0A2S7SX48</accession>
<comment type="caution">
    <text evidence="2">The sequence shown here is derived from an EMBL/GenBank/DDBJ whole genome shotgun (WGS) entry which is preliminary data.</text>
</comment>
<proteinExistence type="predicted"/>
<name>A0A2S7SX48_9BACT</name>
<protein>
    <submittedName>
        <fullName evidence="2">Uncharacterized protein</fullName>
    </submittedName>
</protein>
<evidence type="ECO:0000313" key="2">
    <source>
        <dbReference type="EMBL" id="PQJ11503.1"/>
    </source>
</evidence>
<evidence type="ECO:0000256" key="1">
    <source>
        <dbReference type="SAM" id="MobiDB-lite"/>
    </source>
</evidence>
<keyword evidence="3" id="KW-1185">Reference proteome</keyword>
<reference evidence="2 3" key="1">
    <citation type="submission" date="2018-01" db="EMBL/GenBank/DDBJ databases">
        <title>A novel member of the phylum Bacteroidetes isolated from glacier ice.</title>
        <authorList>
            <person name="Liu Q."/>
            <person name="Xin Y.-H."/>
        </authorList>
    </citation>
    <scope>NUCLEOTIDE SEQUENCE [LARGE SCALE GENOMIC DNA]</scope>
    <source>
        <strain evidence="2 3">RB1R16</strain>
    </source>
</reference>
<organism evidence="2 3">
    <name type="scientific">Flavipsychrobacter stenotrophus</name>
    <dbReference type="NCBI Taxonomy" id="2077091"/>
    <lineage>
        <taxon>Bacteria</taxon>
        <taxon>Pseudomonadati</taxon>
        <taxon>Bacteroidota</taxon>
        <taxon>Chitinophagia</taxon>
        <taxon>Chitinophagales</taxon>
        <taxon>Chitinophagaceae</taxon>
        <taxon>Flavipsychrobacter</taxon>
    </lineage>
</organism>
<gene>
    <name evidence="2" type="ORF">CJD36_006790</name>
</gene>
<evidence type="ECO:0000313" key="3">
    <source>
        <dbReference type="Proteomes" id="UP000239872"/>
    </source>
</evidence>
<dbReference type="AlphaFoldDB" id="A0A2S7SX48"/>
<dbReference type="Proteomes" id="UP000239872">
    <property type="component" value="Unassembled WGS sequence"/>
</dbReference>
<feature type="compositionally biased region" description="Acidic residues" evidence="1">
    <location>
        <begin position="23"/>
        <end position="38"/>
    </location>
</feature>
<feature type="region of interest" description="Disordered" evidence="1">
    <location>
        <begin position="1"/>
        <end position="43"/>
    </location>
</feature>
<dbReference type="EMBL" id="PPSL01000002">
    <property type="protein sequence ID" value="PQJ11503.1"/>
    <property type="molecule type" value="Genomic_DNA"/>
</dbReference>
<sequence length="445" mass="49436">MYASAQYDTRIKHIPKHKPADSAEYDDGEEEMDDDMDMSDQPKKMKSMPSALSLYLPMNRNGSGTSWLPDAAPMYGYMMHHKEWMFMSHGDIYIRYNKQDITNAGSRGGDKIDAPDMLMGMAQRKIGTKGLLHFNVMLSTDAIIAGGSGYPLLFQTGESWKNQPLVDRQHPHDLFSELSASYSYALSDKSDAFIYIGYPGEPALGPVTFMHRTSGMFGPDAPIGHHWQDATHITFGVATLGIRYGRFRLEGSSFTGREPDEDRYAFDKPRFNSFSSRLSYNPSANWAIQVSSGFIKSPEALAPGEDIVRTTASATYVHPMGKNKFVSATAVLGQNLIDGQDASNSALLEATLKLKKLALYTRYEFVQKTGEELNLPGIIYRLDKQYPVHALTLGGSYDVYSFKGVTMAAGAQLAAYKGDKALNSLYGEMPISGEVFLHFYPRLMN</sequence>